<evidence type="ECO:0000313" key="6">
    <source>
        <dbReference type="EMBL" id="GAD67501.1"/>
    </source>
</evidence>
<feature type="signal peptide" evidence="4">
    <location>
        <begin position="1"/>
        <end position="21"/>
    </location>
</feature>
<dbReference type="InterPro" id="IPR043504">
    <property type="entry name" value="Peptidase_S1_PA_chymotrypsin"/>
</dbReference>
<dbReference type="InterPro" id="IPR013783">
    <property type="entry name" value="Ig-like_fold"/>
</dbReference>
<evidence type="ECO:0000313" key="7">
    <source>
        <dbReference type="Proteomes" id="UP000016570"/>
    </source>
</evidence>
<organism evidence="6 7">
    <name type="scientific">Vibrio proteolyticus NBRC 13287</name>
    <dbReference type="NCBI Taxonomy" id="1219065"/>
    <lineage>
        <taxon>Bacteria</taxon>
        <taxon>Pseudomonadati</taxon>
        <taxon>Pseudomonadota</taxon>
        <taxon>Gammaproteobacteria</taxon>
        <taxon>Vibrionales</taxon>
        <taxon>Vibrionaceae</taxon>
        <taxon>Vibrio</taxon>
    </lineage>
</organism>
<dbReference type="PRINTS" id="PR00722">
    <property type="entry name" value="CHYMOTRYPSIN"/>
</dbReference>
<feature type="domain" description="Peptidase S1" evidence="5">
    <location>
        <begin position="30"/>
        <end position="273"/>
    </location>
</feature>
<dbReference type="PROSITE" id="PS50240">
    <property type="entry name" value="TRYPSIN_DOM"/>
    <property type="match status" value="1"/>
</dbReference>
<dbReference type="Proteomes" id="UP000016570">
    <property type="component" value="Unassembled WGS sequence"/>
</dbReference>
<dbReference type="AlphaFoldDB" id="U2ZIE6"/>
<sequence length="539" mass="57528">MSLSGKVVLALGATTLGLASAQATEFTPYIIDGSPSNASQWPYMTAIVHKNQEAMSGQFCGGTLYKGRYVITAAHCVDNLSEDDIDLVVGINDLTKESSQGIRVGASKITVHSSYRAGGWNYDIAVIELERTIPASQAQSVTLAEDGFNATLPLNTVLTVMGWGDQDPDPETATYPAQLHQVDVFMQSDEICHASSPNFASVGEDNFCAGRANVEGYDSCGGDSGGPIVFNDGSEIKQVGIVSWGSSQCGQQGTYGVYADISYFNDWIQENASGFYVERNVDLGYIEPGTVTQTFTFVNDSTQVVDMNTISTYEDGKASSSVFDDQCSAKTLNPGELCIVSLKTEVSAIGSYVYQLSYDYNFGGMHNADNAWLAFEVRNKASDAVTQALAAMKGDAVFVNDVPWTTMKNGVRSAPALGFFEESEVVITGIPSGVVTFDLSTQSDYDTLDVYINGSLSKSIVGSIDVPVTLKFVTFDNTLRLVYTRGLEYTEGDGASITNVKYSVLGSETSVSSSSSSGGGSLGFGALMALLVTLRRRYA</sequence>
<proteinExistence type="inferred from homology"/>
<keyword evidence="3" id="KW-0720">Serine protease</keyword>
<evidence type="ECO:0000256" key="2">
    <source>
        <dbReference type="ARBA" id="ARBA00023157"/>
    </source>
</evidence>
<dbReference type="FunFam" id="2.40.10.10:FF:000068">
    <property type="entry name" value="transmembrane protease serine 2"/>
    <property type="match status" value="1"/>
</dbReference>
<reference evidence="6 7" key="1">
    <citation type="submission" date="2013-09" db="EMBL/GenBank/DDBJ databases">
        <title>Whole genome shotgun sequence of Vibrio proteolyticus NBRC 13287.</title>
        <authorList>
            <person name="Isaki S."/>
            <person name="Hosoyama A."/>
            <person name="Numata M."/>
            <person name="Hashimoto M."/>
            <person name="Hosoyama Y."/>
            <person name="Tsuchikane K."/>
            <person name="Noguchi M."/>
            <person name="Hirakata S."/>
            <person name="Ichikawa N."/>
            <person name="Ohji S."/>
            <person name="Yamazoe A."/>
            <person name="Fujita N."/>
        </authorList>
    </citation>
    <scope>NUCLEOTIDE SEQUENCE [LARGE SCALE GENOMIC DNA]</scope>
    <source>
        <strain evidence="6 7">NBRC 13287</strain>
    </source>
</reference>
<keyword evidence="2" id="KW-1015">Disulfide bond</keyword>
<evidence type="ECO:0000256" key="4">
    <source>
        <dbReference type="SAM" id="SignalP"/>
    </source>
</evidence>
<comment type="similarity">
    <text evidence="1">Belongs to the peptidase S1 family.</text>
</comment>
<dbReference type="InterPro" id="IPR033116">
    <property type="entry name" value="TRYPSIN_SER"/>
</dbReference>
<keyword evidence="7" id="KW-1185">Reference proteome</keyword>
<dbReference type="GO" id="GO:0006508">
    <property type="term" value="P:proteolysis"/>
    <property type="evidence" value="ECO:0007669"/>
    <property type="project" value="UniProtKB-KW"/>
</dbReference>
<dbReference type="Gene3D" id="2.60.40.10">
    <property type="entry name" value="Immunoglobulins"/>
    <property type="match status" value="1"/>
</dbReference>
<evidence type="ECO:0000256" key="3">
    <source>
        <dbReference type="RuleBase" id="RU363034"/>
    </source>
</evidence>
<keyword evidence="3" id="KW-0378">Hydrolase</keyword>
<dbReference type="GO" id="GO:0004252">
    <property type="term" value="F:serine-type endopeptidase activity"/>
    <property type="evidence" value="ECO:0007669"/>
    <property type="project" value="InterPro"/>
</dbReference>
<dbReference type="eggNOG" id="COG5640">
    <property type="taxonomic scope" value="Bacteria"/>
</dbReference>
<dbReference type="PROSITE" id="PS00135">
    <property type="entry name" value="TRYPSIN_SER"/>
    <property type="match status" value="1"/>
</dbReference>
<evidence type="ECO:0000259" key="5">
    <source>
        <dbReference type="PROSITE" id="PS50240"/>
    </source>
</evidence>
<protein>
    <recommendedName>
        <fullName evidence="5">Peptidase S1 domain-containing protein</fullName>
    </recommendedName>
</protein>
<dbReference type="PROSITE" id="PS00134">
    <property type="entry name" value="TRYPSIN_HIS"/>
    <property type="match status" value="1"/>
</dbReference>
<dbReference type="InterPro" id="IPR018114">
    <property type="entry name" value="TRYPSIN_HIS"/>
</dbReference>
<dbReference type="SMART" id="SM00020">
    <property type="entry name" value="Tryp_SPc"/>
    <property type="match status" value="1"/>
</dbReference>
<dbReference type="Gene3D" id="2.40.10.10">
    <property type="entry name" value="Trypsin-like serine proteases"/>
    <property type="match status" value="1"/>
</dbReference>
<evidence type="ECO:0000256" key="1">
    <source>
        <dbReference type="ARBA" id="ARBA00007664"/>
    </source>
</evidence>
<dbReference type="InterPro" id="IPR050430">
    <property type="entry name" value="Peptidase_S1"/>
</dbReference>
<name>U2ZIE6_VIBPR</name>
<dbReference type="Pfam" id="PF00089">
    <property type="entry name" value="Trypsin"/>
    <property type="match status" value="1"/>
</dbReference>
<keyword evidence="4" id="KW-0732">Signal</keyword>
<dbReference type="EMBL" id="BATJ01000008">
    <property type="protein sequence ID" value="GAD67501.1"/>
    <property type="molecule type" value="Genomic_DNA"/>
</dbReference>
<dbReference type="PANTHER" id="PTHR24276">
    <property type="entry name" value="POLYSERASE-RELATED"/>
    <property type="match status" value="1"/>
</dbReference>
<accession>U2ZIE6</accession>
<gene>
    <name evidence="6" type="ORF">VPR01S_08_00830</name>
</gene>
<dbReference type="PANTHER" id="PTHR24276:SF98">
    <property type="entry name" value="FI18310P1-RELATED"/>
    <property type="match status" value="1"/>
</dbReference>
<dbReference type="STRING" id="1219065.VPR01S_08_00830"/>
<dbReference type="InterPro" id="IPR001314">
    <property type="entry name" value="Peptidase_S1A"/>
</dbReference>
<dbReference type="SUPFAM" id="SSF50494">
    <property type="entry name" value="Trypsin-like serine proteases"/>
    <property type="match status" value="1"/>
</dbReference>
<dbReference type="InterPro" id="IPR001254">
    <property type="entry name" value="Trypsin_dom"/>
</dbReference>
<feature type="chain" id="PRO_5004638409" description="Peptidase S1 domain-containing protein" evidence="4">
    <location>
        <begin position="22"/>
        <end position="539"/>
    </location>
</feature>
<dbReference type="RefSeq" id="WP_021705472.1">
    <property type="nucleotide sequence ID" value="NZ_BATJ01000008.1"/>
</dbReference>
<dbReference type="InterPro" id="IPR009003">
    <property type="entry name" value="Peptidase_S1_PA"/>
</dbReference>
<keyword evidence="3" id="KW-0645">Protease</keyword>
<comment type="caution">
    <text evidence="6">The sequence shown here is derived from an EMBL/GenBank/DDBJ whole genome shotgun (WGS) entry which is preliminary data.</text>
</comment>
<dbReference type="CDD" id="cd00190">
    <property type="entry name" value="Tryp_SPc"/>
    <property type="match status" value="1"/>
</dbReference>